<evidence type="ECO:0000256" key="1">
    <source>
        <dbReference type="SAM" id="Coils"/>
    </source>
</evidence>
<comment type="caution">
    <text evidence="2">The sequence shown here is derived from an EMBL/GenBank/DDBJ whole genome shotgun (WGS) entry which is preliminary data.</text>
</comment>
<dbReference type="OrthoDB" id="1940700at2"/>
<sequence>MSYATDIRKDGEIKRLKTKCKHASEVLEQIEEAMSELDLTLDEQKEDLIKWIDSVREYLSKE</sequence>
<proteinExistence type="predicted"/>
<dbReference type="EMBL" id="LZZM01000096">
    <property type="protein sequence ID" value="OOM79902.1"/>
    <property type="molecule type" value="Genomic_DNA"/>
</dbReference>
<feature type="coiled-coil region" evidence="1">
    <location>
        <begin position="13"/>
        <end position="47"/>
    </location>
</feature>
<dbReference type="Proteomes" id="UP000190890">
    <property type="component" value="Unassembled WGS sequence"/>
</dbReference>
<reference evidence="2 3" key="1">
    <citation type="submission" date="2016-05" db="EMBL/GenBank/DDBJ databases">
        <title>Microbial solvent formation.</title>
        <authorList>
            <person name="Poehlein A."/>
            <person name="Montoya Solano J.D."/>
            <person name="Flitsch S."/>
            <person name="Krabben P."/>
            <person name="Duerre P."/>
            <person name="Daniel R."/>
        </authorList>
    </citation>
    <scope>NUCLEOTIDE SEQUENCE [LARGE SCALE GENOMIC DNA]</scope>
    <source>
        <strain evidence="2 3">DSM 2619</strain>
    </source>
</reference>
<name>A0A1S8TQL2_9CLOT</name>
<gene>
    <name evidence="2" type="ORF">CLPUN_14200</name>
</gene>
<keyword evidence="1" id="KW-0175">Coiled coil</keyword>
<keyword evidence="3" id="KW-1185">Reference proteome</keyword>
<accession>A0A1S8TQL2</accession>
<protein>
    <submittedName>
        <fullName evidence="2">Uncharacterized protein</fullName>
    </submittedName>
</protein>
<evidence type="ECO:0000313" key="3">
    <source>
        <dbReference type="Proteomes" id="UP000190890"/>
    </source>
</evidence>
<dbReference type="RefSeq" id="WP_077846614.1">
    <property type="nucleotide sequence ID" value="NZ_LZZM01000096.1"/>
</dbReference>
<evidence type="ECO:0000313" key="2">
    <source>
        <dbReference type="EMBL" id="OOM79902.1"/>
    </source>
</evidence>
<organism evidence="2 3">
    <name type="scientific">Clostridium puniceum</name>
    <dbReference type="NCBI Taxonomy" id="29367"/>
    <lineage>
        <taxon>Bacteria</taxon>
        <taxon>Bacillati</taxon>
        <taxon>Bacillota</taxon>
        <taxon>Clostridia</taxon>
        <taxon>Eubacteriales</taxon>
        <taxon>Clostridiaceae</taxon>
        <taxon>Clostridium</taxon>
    </lineage>
</organism>
<dbReference type="STRING" id="29367.CLPUN_14200"/>
<dbReference type="AlphaFoldDB" id="A0A1S8TQL2"/>